<accession>A0A1I3ANY8</accession>
<keyword evidence="6" id="KW-1185">Reference proteome</keyword>
<evidence type="ECO:0000259" key="4">
    <source>
        <dbReference type="Pfam" id="PF00593"/>
    </source>
</evidence>
<keyword evidence="5" id="KW-0675">Receptor</keyword>
<dbReference type="InterPro" id="IPR000531">
    <property type="entry name" value="Beta-barrel_TonB"/>
</dbReference>
<name>A0A1I3ANY8_9RHOB</name>
<sequence length="160" mass="17939">MPHALGLGARLRIERRRLRGGDAICQRLRRPVARGRDHARWPLGDADLAITYTWSDSLITRGRDAGRPFHNLPRHELGLALDWRVGEPLTLWTRGRYRSRAEALGRSVETPAHVLFDLGLDYRLSDRATVSLGLFNLGNVSAGENGPLPRRLSLMLNAGF</sequence>
<evidence type="ECO:0000256" key="2">
    <source>
        <dbReference type="ARBA" id="ARBA00023136"/>
    </source>
</evidence>
<dbReference type="InterPro" id="IPR036942">
    <property type="entry name" value="Beta-barrel_TonB_sf"/>
</dbReference>
<protein>
    <submittedName>
        <fullName evidence="5">TonB dependent receptor</fullName>
    </submittedName>
</protein>
<dbReference type="AlphaFoldDB" id="A0A1I3ANY8"/>
<evidence type="ECO:0000256" key="1">
    <source>
        <dbReference type="ARBA" id="ARBA00004442"/>
    </source>
</evidence>
<evidence type="ECO:0000313" key="5">
    <source>
        <dbReference type="EMBL" id="SFH51730.1"/>
    </source>
</evidence>
<dbReference type="Gene3D" id="2.40.170.20">
    <property type="entry name" value="TonB-dependent receptor, beta-barrel domain"/>
    <property type="match status" value="1"/>
</dbReference>
<comment type="subcellular location">
    <subcellularLocation>
        <location evidence="1">Cell outer membrane</location>
    </subcellularLocation>
</comment>
<gene>
    <name evidence="5" type="ORF">SAMN04488021_11628</name>
</gene>
<feature type="domain" description="TonB-dependent receptor-like beta-barrel" evidence="4">
    <location>
        <begin position="41"/>
        <end position="137"/>
    </location>
</feature>
<evidence type="ECO:0000256" key="3">
    <source>
        <dbReference type="ARBA" id="ARBA00023237"/>
    </source>
</evidence>
<keyword evidence="3" id="KW-0998">Cell outer membrane</keyword>
<dbReference type="Pfam" id="PF00593">
    <property type="entry name" value="TonB_dep_Rec_b-barrel"/>
    <property type="match status" value="1"/>
</dbReference>
<keyword evidence="2" id="KW-0472">Membrane</keyword>
<organism evidence="5 6">
    <name type="scientific">Paracoccus aminovorans</name>
    <dbReference type="NCBI Taxonomy" id="34004"/>
    <lineage>
        <taxon>Bacteria</taxon>
        <taxon>Pseudomonadati</taxon>
        <taxon>Pseudomonadota</taxon>
        <taxon>Alphaproteobacteria</taxon>
        <taxon>Rhodobacterales</taxon>
        <taxon>Paracoccaceae</taxon>
        <taxon>Paracoccus</taxon>
    </lineage>
</organism>
<dbReference type="Proteomes" id="UP000183635">
    <property type="component" value="Unassembled WGS sequence"/>
</dbReference>
<dbReference type="GO" id="GO:0009279">
    <property type="term" value="C:cell outer membrane"/>
    <property type="evidence" value="ECO:0007669"/>
    <property type="project" value="UniProtKB-SubCell"/>
</dbReference>
<reference evidence="5 6" key="1">
    <citation type="submission" date="2016-10" db="EMBL/GenBank/DDBJ databases">
        <authorList>
            <person name="de Groot N.N."/>
        </authorList>
    </citation>
    <scope>NUCLEOTIDE SEQUENCE [LARGE SCALE GENOMIC DNA]</scope>
    <source>
        <strain evidence="5 6">DSM 8537</strain>
    </source>
</reference>
<evidence type="ECO:0000313" key="6">
    <source>
        <dbReference type="Proteomes" id="UP000183635"/>
    </source>
</evidence>
<proteinExistence type="predicted"/>
<dbReference type="EMBL" id="FOPU01000016">
    <property type="protein sequence ID" value="SFH51730.1"/>
    <property type="molecule type" value="Genomic_DNA"/>
</dbReference>
<dbReference type="STRING" id="34004.SAMN04488021_11628"/>
<dbReference type="RefSeq" id="WP_074967885.1">
    <property type="nucleotide sequence ID" value="NZ_CBCRYP010000016.1"/>
</dbReference>
<dbReference type="SUPFAM" id="SSF56935">
    <property type="entry name" value="Porins"/>
    <property type="match status" value="1"/>
</dbReference>